<keyword evidence="7" id="KW-0472">Membrane</keyword>
<gene>
    <name evidence="8" type="ORF">AOC25_06540</name>
</gene>
<evidence type="ECO:0000256" key="5">
    <source>
        <dbReference type="PIRSR" id="PIRSR001227-2"/>
    </source>
</evidence>
<keyword evidence="7" id="KW-1133">Transmembrane helix</keyword>
<dbReference type="GO" id="GO:0017000">
    <property type="term" value="P:antibiotic biosynthetic process"/>
    <property type="evidence" value="ECO:0007669"/>
    <property type="project" value="InterPro"/>
</dbReference>
<dbReference type="EMBL" id="CP015017">
    <property type="protein sequence ID" value="APC01289.1"/>
    <property type="molecule type" value="Genomic_DNA"/>
</dbReference>
<feature type="binding site" evidence="5">
    <location>
        <position position="197"/>
    </location>
    <ligand>
        <name>Ca(2+)</name>
        <dbReference type="ChEBI" id="CHEBI:29108"/>
    </ligand>
</feature>
<dbReference type="RefSeq" id="WP_071539299.1">
    <property type="nucleotide sequence ID" value="NZ_CP015016.1"/>
</dbReference>
<proteinExistence type="inferred from homology"/>
<evidence type="ECO:0000313" key="9">
    <source>
        <dbReference type="Proteomes" id="UP000182060"/>
    </source>
</evidence>
<dbReference type="SUPFAM" id="SSF56235">
    <property type="entry name" value="N-terminal nucleophile aminohydrolases (Ntn hydrolases)"/>
    <property type="match status" value="1"/>
</dbReference>
<keyword evidence="2" id="KW-0378">Hydrolase</keyword>
<dbReference type="Proteomes" id="UP000182060">
    <property type="component" value="Chromosome"/>
</dbReference>
<feature type="active site" description="Nucleophile" evidence="4">
    <location>
        <position position="273"/>
    </location>
</feature>
<reference evidence="8" key="1">
    <citation type="journal article" date="2017" name="Appl. Environ. Microbiol.">
        <title>Microdiversification of a pelagic Polynucleobacter species is mainly driven by acquisition of genomic islands from a partially interspecific gene pool.</title>
        <authorList>
            <person name="Hoetzinger M."/>
            <person name="Hahn M.W."/>
            <person name="Jezberova J."/>
            <person name="Schmidt J."/>
            <person name="Koll U."/>
        </authorList>
    </citation>
    <scope>NUCLEOTIDE SEQUENCE</scope>
    <source>
        <strain evidence="8">MWH-RechtKol4</strain>
    </source>
</reference>
<dbReference type="InterPro" id="IPR043147">
    <property type="entry name" value="Penicillin_amidase_A-knob"/>
</dbReference>
<organism evidence="8 9">
    <name type="scientific">Polynucleobacter asymbioticus</name>
    <dbReference type="NCBI Taxonomy" id="576611"/>
    <lineage>
        <taxon>Bacteria</taxon>
        <taxon>Pseudomonadati</taxon>
        <taxon>Pseudomonadota</taxon>
        <taxon>Betaproteobacteria</taxon>
        <taxon>Burkholderiales</taxon>
        <taxon>Burkholderiaceae</taxon>
        <taxon>Polynucleobacter</taxon>
    </lineage>
</organism>
<evidence type="ECO:0000256" key="1">
    <source>
        <dbReference type="ARBA" id="ARBA00006586"/>
    </source>
</evidence>
<dbReference type="Gene3D" id="3.60.20.10">
    <property type="entry name" value="Glutamine Phosphoribosylpyrophosphate, subunit 1, domain 1"/>
    <property type="match status" value="1"/>
</dbReference>
<dbReference type="Gene3D" id="1.10.439.10">
    <property type="entry name" value="Penicillin Amidohydrolase, domain 1"/>
    <property type="match status" value="1"/>
</dbReference>
<dbReference type="InterPro" id="IPR002692">
    <property type="entry name" value="S45"/>
</dbReference>
<dbReference type="PIRSF" id="PIRSF001227">
    <property type="entry name" value="Pen_acylase"/>
    <property type="match status" value="1"/>
</dbReference>
<feature type="compositionally biased region" description="Polar residues" evidence="6">
    <location>
        <begin position="241"/>
        <end position="263"/>
    </location>
</feature>
<dbReference type="PANTHER" id="PTHR34218">
    <property type="entry name" value="PEPTIDASE S45 PENICILLIN AMIDASE"/>
    <property type="match status" value="1"/>
</dbReference>
<dbReference type="Pfam" id="PF01804">
    <property type="entry name" value="Penicil_amidase"/>
    <property type="match status" value="1"/>
</dbReference>
<comment type="cofactor">
    <cofactor evidence="5">
        <name>Ca(2+)</name>
        <dbReference type="ChEBI" id="CHEBI:29108"/>
    </cofactor>
    <text evidence="5">Binds 1 Ca(2+) ion per dimer.</text>
</comment>
<evidence type="ECO:0000256" key="4">
    <source>
        <dbReference type="PIRSR" id="PIRSR001227-1"/>
    </source>
</evidence>
<dbReference type="GO" id="GO:0046872">
    <property type="term" value="F:metal ion binding"/>
    <property type="evidence" value="ECO:0007669"/>
    <property type="project" value="UniProtKB-KW"/>
</dbReference>
<accession>A0AAC9NIW8</accession>
<dbReference type="AlphaFoldDB" id="A0AAC9NIW8"/>
<keyword evidence="7" id="KW-0812">Transmembrane</keyword>
<dbReference type="PANTHER" id="PTHR34218:SF4">
    <property type="entry name" value="ACYL-HOMOSERINE LACTONE ACYLASE QUIP"/>
    <property type="match status" value="1"/>
</dbReference>
<feature type="region of interest" description="Disordered" evidence="6">
    <location>
        <begin position="241"/>
        <end position="266"/>
    </location>
</feature>
<dbReference type="InterPro" id="IPR023343">
    <property type="entry name" value="Penicillin_amidase_dom1"/>
</dbReference>
<feature type="binding site" evidence="5">
    <location>
        <position position="345"/>
    </location>
    <ligand>
        <name>Ca(2+)</name>
        <dbReference type="ChEBI" id="CHEBI:29108"/>
    </ligand>
</feature>
<comment type="similarity">
    <text evidence="1">Belongs to the peptidase S45 family.</text>
</comment>
<dbReference type="InterPro" id="IPR029055">
    <property type="entry name" value="Ntn_hydrolases_N"/>
</dbReference>
<evidence type="ECO:0000256" key="7">
    <source>
        <dbReference type="SAM" id="Phobius"/>
    </source>
</evidence>
<dbReference type="Gene3D" id="2.30.120.10">
    <property type="match status" value="1"/>
</dbReference>
<protein>
    <submittedName>
        <fullName evidence="8">Penicillin amidase</fullName>
    </submittedName>
</protein>
<dbReference type="InterPro" id="IPR043146">
    <property type="entry name" value="Penicillin_amidase_N_B-knob"/>
</dbReference>
<dbReference type="CDD" id="cd03747">
    <property type="entry name" value="Ntn_PGA_like"/>
    <property type="match status" value="1"/>
</dbReference>
<keyword evidence="3" id="KW-0865">Zymogen</keyword>
<keyword evidence="5" id="KW-0106">Calcium</keyword>
<feature type="binding site" evidence="5">
    <location>
        <position position="348"/>
    </location>
    <ligand>
        <name>Ca(2+)</name>
        <dbReference type="ChEBI" id="CHEBI:29108"/>
    </ligand>
</feature>
<dbReference type="GO" id="GO:0016811">
    <property type="term" value="F:hydrolase activity, acting on carbon-nitrogen (but not peptide) bonds, in linear amides"/>
    <property type="evidence" value="ECO:0007669"/>
    <property type="project" value="InterPro"/>
</dbReference>
<feature type="transmembrane region" description="Helical" evidence="7">
    <location>
        <begin position="17"/>
        <end position="36"/>
    </location>
</feature>
<evidence type="ECO:0000256" key="3">
    <source>
        <dbReference type="ARBA" id="ARBA00023145"/>
    </source>
</evidence>
<evidence type="ECO:0000313" key="8">
    <source>
        <dbReference type="EMBL" id="APC01289.1"/>
    </source>
</evidence>
<name>A0AAC9NIW8_9BURK</name>
<evidence type="ECO:0000256" key="6">
    <source>
        <dbReference type="SAM" id="MobiDB-lite"/>
    </source>
</evidence>
<keyword evidence="5" id="KW-0479">Metal-binding</keyword>
<evidence type="ECO:0000256" key="2">
    <source>
        <dbReference type="ARBA" id="ARBA00022801"/>
    </source>
</evidence>
<dbReference type="Gene3D" id="1.10.1400.10">
    <property type="match status" value="1"/>
</dbReference>
<sequence>MRTNVNSAGLRKILRPLIWLIGIACVLCLTIAIIYLSSAKSTPGGKTIIKGLADPVVITFDEADIPHIKAKSQADALFALGYLHASERSWQMEINRRLASGRLSEILGDKTVKFDRFIRTLGIKRTAERQYDHYPITIKRDLQAYADGVNAGNANLGWALPIEYFLTGSKPGHWSPTDSVAWMLMMSYDLGGNWSKELLRFELSQYLSTKQVWEVVQPYMPGELVTDADFAKMYRELNVFNTPSKEPSPRPNNLPSTELSSNDLPGGKDGIGSNNWALSGKVTASGKPLLANDPHLGLSAPSIWYFAHLDAPGMNVIGATLPGIPAVVLGRTDQLAWAYTNTNPDVQDLYIEQIDSKNPGMYRGPDGPLPFKVRQEIIDIKDSTPLTFLVKETRHGPVISDSYARAARSLDTSRFVFALRWTALDDENQSIAGLLAMNRAKDLDSFKQALRMNYAPMQNVVMADVDGNIAYQAAGVSPKRVLQHCLYGVAPALGWDKQYDWTGYIPFDQLPSSNNPEQGWIATANQRIIASNDPNPLTADWELPARYERIKELIQAKPTHDLNSMKAMQGDVLSLGATPLLELFKSSQPTHPLGKQALEITKDFNGSMQLDSASALIFNAWADQLTRNLFSRLGKIFTDSYGARNFREPLIRLTQNPDSPWCDDPTTTQIESCLDSSSNAFDKALTYLSKEYGNDPTKWKWGNAHIAVSEHRPLSKVAILGDFFNISTEVPGDGFTINIGRLELGETNTRYQTMQAPSMRTIYDLSDLEKSLFIYQSGQSGWVQSKLYRNMNPLWAKNEYLPLQMKPEKTTRTLELMNK</sequence>
<dbReference type="InterPro" id="IPR014395">
    <property type="entry name" value="Pen/GL7ACA/AHL_acylase"/>
</dbReference>